<reference evidence="11" key="2">
    <citation type="submission" date="2021-04" db="EMBL/GenBank/DDBJ databases">
        <authorList>
            <person name="Gilroy R."/>
        </authorList>
    </citation>
    <scope>NUCLEOTIDE SEQUENCE</scope>
    <source>
        <strain evidence="11">ChiHjej9B8-13557</strain>
    </source>
</reference>
<dbReference type="InterPro" id="IPR045853">
    <property type="entry name" value="Pep_chain_release_fac_I_sf"/>
</dbReference>
<evidence type="ECO:0000256" key="2">
    <source>
        <dbReference type="ARBA" id="ARBA00004496"/>
    </source>
</evidence>
<evidence type="ECO:0000256" key="7">
    <source>
        <dbReference type="ARBA" id="ARBA00050039"/>
    </source>
</evidence>
<reference evidence="11" key="1">
    <citation type="journal article" date="2021" name="PeerJ">
        <title>Extensive microbial diversity within the chicken gut microbiome revealed by metagenomics and culture.</title>
        <authorList>
            <person name="Gilroy R."/>
            <person name="Ravi A."/>
            <person name="Getino M."/>
            <person name="Pursley I."/>
            <person name="Horton D.L."/>
            <person name="Alikhan N.F."/>
            <person name="Baker D."/>
            <person name="Gharbi K."/>
            <person name="Hall N."/>
            <person name="Watson M."/>
            <person name="Adriaenssens E.M."/>
            <person name="Foster-Nyarko E."/>
            <person name="Jarju S."/>
            <person name="Secka A."/>
            <person name="Antonio M."/>
            <person name="Oren A."/>
            <person name="Chaudhuri R.R."/>
            <person name="La Ragione R."/>
            <person name="Hildebrand F."/>
            <person name="Pallen M.J."/>
        </authorList>
    </citation>
    <scope>NUCLEOTIDE SEQUENCE</scope>
    <source>
        <strain evidence="11">ChiHjej9B8-13557</strain>
    </source>
</reference>
<dbReference type="FunFam" id="3.30.70.1660:FF:000002">
    <property type="entry name" value="Peptide chain release factor 1"/>
    <property type="match status" value="1"/>
</dbReference>
<evidence type="ECO:0000256" key="1">
    <source>
        <dbReference type="ARBA" id="ARBA00002986"/>
    </source>
</evidence>
<sequence>MVDAERRPPLSLDAQMEAVSRRFEELAHRLNQPETAADPAVFRRLMQEYREAEPAVQAYRALKTERDHLAQAKALLTGGEELEPDFKDMIQQEICEKTQTAAQLEKELKLLLLPKDKYDGRSVIVEVRSGVGGEEAALFAHSLVRMYSMYAQARRWQMELLSLSETELGGVREAVFAVNGPGAYSRLKFESGVHRVQRVPDTETQGRIHTSTATVAVLPQAEAVEVELDMKDLRIDTFRSSGAGGQHINKTSSAIRITHLPTGMVVECQNERSQFQNKDKALEILRSRLLAQKQSEQQSAINAGRQAQVGTGDRSEKIRTYNFPQDRCTDHRIGLTVHNLDKIMDGALDEVLDALILHEQAEKLSRLQP</sequence>
<evidence type="ECO:0000259" key="10">
    <source>
        <dbReference type="PROSITE" id="PS00745"/>
    </source>
</evidence>
<dbReference type="InterPro" id="IPR050057">
    <property type="entry name" value="Prokaryotic/Mito_RF"/>
</dbReference>
<dbReference type="InterPro" id="IPR004373">
    <property type="entry name" value="RF-1"/>
</dbReference>
<dbReference type="SUPFAM" id="SSF75620">
    <property type="entry name" value="Release factor"/>
    <property type="match status" value="1"/>
</dbReference>
<comment type="PTM">
    <text evidence="8">Methylated by PrmC. Methylation increases the termination efficiency of RF1.</text>
</comment>
<dbReference type="InterPro" id="IPR005139">
    <property type="entry name" value="PCRF"/>
</dbReference>
<dbReference type="FunFam" id="3.30.160.20:FF:000004">
    <property type="entry name" value="Peptide chain release factor 1"/>
    <property type="match status" value="1"/>
</dbReference>
<evidence type="ECO:0000256" key="9">
    <source>
        <dbReference type="SAM" id="MobiDB-lite"/>
    </source>
</evidence>
<keyword evidence="6 8" id="KW-0648">Protein biosynthesis</keyword>
<accession>A0A9D2MHZ6</accession>
<dbReference type="AlphaFoldDB" id="A0A9D2MHZ6"/>
<comment type="function">
    <text evidence="1 8">Peptide chain release factor 1 directs the termination of translation in response to the peptide chain termination codons UAG and UAA.</text>
</comment>
<comment type="caution">
    <text evidence="11">The sequence shown here is derived from an EMBL/GenBank/DDBJ whole genome shotgun (WGS) entry which is preliminary data.</text>
</comment>
<evidence type="ECO:0000313" key="11">
    <source>
        <dbReference type="EMBL" id="HJB59868.1"/>
    </source>
</evidence>
<dbReference type="HAMAP" id="MF_00093">
    <property type="entry name" value="Rel_fac_1"/>
    <property type="match status" value="1"/>
</dbReference>
<dbReference type="PANTHER" id="PTHR43804:SF7">
    <property type="entry name" value="LD18447P"/>
    <property type="match status" value="1"/>
</dbReference>
<proteinExistence type="inferred from homology"/>
<dbReference type="GO" id="GO:0005829">
    <property type="term" value="C:cytosol"/>
    <property type="evidence" value="ECO:0007669"/>
    <property type="project" value="UniProtKB-ARBA"/>
</dbReference>
<dbReference type="Gene3D" id="6.10.140.1950">
    <property type="match status" value="1"/>
</dbReference>
<gene>
    <name evidence="8 11" type="primary">prfA</name>
    <name evidence="11" type="ORF">H9771_09505</name>
</gene>
<evidence type="ECO:0000256" key="6">
    <source>
        <dbReference type="ARBA" id="ARBA00022917"/>
    </source>
</evidence>
<evidence type="ECO:0000256" key="3">
    <source>
        <dbReference type="ARBA" id="ARBA00010835"/>
    </source>
</evidence>
<evidence type="ECO:0000256" key="5">
    <source>
        <dbReference type="ARBA" id="ARBA00022490"/>
    </source>
</evidence>
<evidence type="ECO:0000256" key="4">
    <source>
        <dbReference type="ARBA" id="ARBA00022481"/>
    </source>
</evidence>
<dbReference type="SMART" id="SM00937">
    <property type="entry name" value="PCRF"/>
    <property type="match status" value="1"/>
</dbReference>
<dbReference type="NCBIfam" id="NF001859">
    <property type="entry name" value="PRK00591.1"/>
    <property type="match status" value="1"/>
</dbReference>
<keyword evidence="4 8" id="KW-0488">Methylation</keyword>
<comment type="subcellular location">
    <subcellularLocation>
        <location evidence="2 8">Cytoplasm</location>
    </subcellularLocation>
</comment>
<dbReference type="Gene3D" id="3.30.70.1660">
    <property type="match status" value="2"/>
</dbReference>
<organism evidence="11 12">
    <name type="scientific">Candidatus Faecalibacterium faecipullorum</name>
    <dbReference type="NCBI Taxonomy" id="2838578"/>
    <lineage>
        <taxon>Bacteria</taxon>
        <taxon>Bacillati</taxon>
        <taxon>Bacillota</taxon>
        <taxon>Clostridia</taxon>
        <taxon>Eubacteriales</taxon>
        <taxon>Oscillospiraceae</taxon>
        <taxon>Faecalibacterium</taxon>
    </lineage>
</organism>
<protein>
    <recommendedName>
        <fullName evidence="7 8">Peptide chain release factor 1</fullName>
        <shortName evidence="8">RF-1</shortName>
    </recommendedName>
</protein>
<evidence type="ECO:0000256" key="8">
    <source>
        <dbReference type="HAMAP-Rule" id="MF_00093"/>
    </source>
</evidence>
<keyword evidence="5 8" id="KW-0963">Cytoplasm</keyword>
<dbReference type="GO" id="GO:0016149">
    <property type="term" value="F:translation release factor activity, codon specific"/>
    <property type="evidence" value="ECO:0007669"/>
    <property type="project" value="UniProtKB-UniRule"/>
</dbReference>
<dbReference type="InterPro" id="IPR000352">
    <property type="entry name" value="Pep_chain_release_fac_I"/>
</dbReference>
<dbReference type="FunFam" id="3.30.70.1660:FF:000004">
    <property type="entry name" value="Peptide chain release factor 1"/>
    <property type="match status" value="1"/>
</dbReference>
<feature type="region of interest" description="Disordered" evidence="9">
    <location>
        <begin position="297"/>
        <end position="317"/>
    </location>
</feature>
<dbReference type="EMBL" id="DWXX01000181">
    <property type="protein sequence ID" value="HJB59868.1"/>
    <property type="molecule type" value="Genomic_DNA"/>
</dbReference>
<comment type="similarity">
    <text evidence="3 8">Belongs to the prokaryotic/mitochondrial release factor family.</text>
</comment>
<dbReference type="Gene3D" id="3.30.160.20">
    <property type="match status" value="1"/>
</dbReference>
<name>A0A9D2MHZ6_9FIRM</name>
<dbReference type="Pfam" id="PF00472">
    <property type="entry name" value="RF-1"/>
    <property type="match status" value="1"/>
</dbReference>
<feature type="modified residue" description="N5-methylglutamine" evidence="8">
    <location>
        <position position="246"/>
    </location>
</feature>
<feature type="domain" description="Prokaryotic-type class I peptide chain release factors" evidence="10">
    <location>
        <begin position="239"/>
        <end position="255"/>
    </location>
</feature>
<dbReference type="NCBIfam" id="TIGR00019">
    <property type="entry name" value="prfA"/>
    <property type="match status" value="1"/>
</dbReference>
<dbReference type="PANTHER" id="PTHR43804">
    <property type="entry name" value="LD18447P"/>
    <property type="match status" value="1"/>
</dbReference>
<dbReference type="PROSITE" id="PS00745">
    <property type="entry name" value="RF_PROK_I"/>
    <property type="match status" value="1"/>
</dbReference>
<dbReference type="Proteomes" id="UP000824211">
    <property type="component" value="Unassembled WGS sequence"/>
</dbReference>
<evidence type="ECO:0000313" key="12">
    <source>
        <dbReference type="Proteomes" id="UP000824211"/>
    </source>
</evidence>
<dbReference type="Pfam" id="PF03462">
    <property type="entry name" value="PCRF"/>
    <property type="match status" value="1"/>
</dbReference>